<comment type="caution">
    <text evidence="1">The sequence shown here is derived from an EMBL/GenBank/DDBJ whole genome shotgun (WGS) entry which is preliminary data.</text>
</comment>
<accession>A0ABW5LGR0</accession>
<organism evidence="1 2">
    <name type="scientific">Aquimarina rubra</name>
    <dbReference type="NCBI Taxonomy" id="1920033"/>
    <lineage>
        <taxon>Bacteria</taxon>
        <taxon>Pseudomonadati</taxon>
        <taxon>Bacteroidota</taxon>
        <taxon>Flavobacteriia</taxon>
        <taxon>Flavobacteriales</taxon>
        <taxon>Flavobacteriaceae</taxon>
        <taxon>Aquimarina</taxon>
    </lineage>
</organism>
<evidence type="ECO:0000313" key="2">
    <source>
        <dbReference type="Proteomes" id="UP001597319"/>
    </source>
</evidence>
<evidence type="ECO:0000313" key="1">
    <source>
        <dbReference type="EMBL" id="MFD2563975.1"/>
    </source>
</evidence>
<protein>
    <submittedName>
        <fullName evidence="1">Uncharacterized protein</fullName>
    </submittedName>
</protein>
<dbReference type="RefSeq" id="WP_378293828.1">
    <property type="nucleotide sequence ID" value="NZ_JBHULE010000019.1"/>
</dbReference>
<reference evidence="2" key="1">
    <citation type="journal article" date="2019" name="Int. J. Syst. Evol. Microbiol.">
        <title>The Global Catalogue of Microorganisms (GCM) 10K type strain sequencing project: providing services to taxonomists for standard genome sequencing and annotation.</title>
        <authorList>
            <consortium name="The Broad Institute Genomics Platform"/>
            <consortium name="The Broad Institute Genome Sequencing Center for Infectious Disease"/>
            <person name="Wu L."/>
            <person name="Ma J."/>
        </authorList>
    </citation>
    <scope>NUCLEOTIDE SEQUENCE [LARGE SCALE GENOMIC DNA]</scope>
    <source>
        <strain evidence="2">KCTC 52274</strain>
    </source>
</reference>
<dbReference type="Proteomes" id="UP001597319">
    <property type="component" value="Unassembled WGS sequence"/>
</dbReference>
<proteinExistence type="predicted"/>
<keyword evidence="2" id="KW-1185">Reference proteome</keyword>
<sequence length="186" mass="22061">MEYSLDPLEVKKVIDAKVNGKEYDEEQFIYYHLNRNLFNVKKEVTTLTHFMANKFRDNRGYLWEEASRFKNWFHTPKSRYFGSLIGMQPYSRKFLRPDNETGIGGEFEMIIRHDGKRIDALTHEGYQETYNFGPTSNMSLHKLLDVDPHGPHPDYTVKIDTGRVTIHDRTNESSGTRTRRRNRIRK</sequence>
<name>A0ABW5LGR0_9FLAO</name>
<gene>
    <name evidence="1" type="ORF">ACFSR1_14940</name>
</gene>
<dbReference type="EMBL" id="JBHULE010000019">
    <property type="protein sequence ID" value="MFD2563975.1"/>
    <property type="molecule type" value="Genomic_DNA"/>
</dbReference>